<gene>
    <name evidence="2" type="ORF">PAPYR_497</name>
</gene>
<dbReference type="InterPro" id="IPR032675">
    <property type="entry name" value="LRR_dom_sf"/>
</dbReference>
<accession>A0ABQ8V0D0</accession>
<reference evidence="2" key="1">
    <citation type="journal article" date="2022" name="bioRxiv">
        <title>Genomics of Preaxostyla Flagellates Illuminates Evolutionary Transitions and the Path Towards Mitochondrial Loss.</title>
        <authorList>
            <person name="Novak L.V.F."/>
            <person name="Treitli S.C."/>
            <person name="Pyrih J."/>
            <person name="Halakuc P."/>
            <person name="Pipaliya S.V."/>
            <person name="Vacek V."/>
            <person name="Brzon O."/>
            <person name="Soukal P."/>
            <person name="Eme L."/>
            <person name="Dacks J.B."/>
            <person name="Karnkowska A."/>
            <person name="Elias M."/>
            <person name="Hampl V."/>
        </authorList>
    </citation>
    <scope>NUCLEOTIDE SEQUENCE</scope>
    <source>
        <strain evidence="2">RCP-MX</strain>
    </source>
</reference>
<organism evidence="2 3">
    <name type="scientific">Paratrimastix pyriformis</name>
    <dbReference type="NCBI Taxonomy" id="342808"/>
    <lineage>
        <taxon>Eukaryota</taxon>
        <taxon>Metamonada</taxon>
        <taxon>Preaxostyla</taxon>
        <taxon>Paratrimastigidae</taxon>
        <taxon>Paratrimastix</taxon>
    </lineage>
</organism>
<evidence type="ECO:0000256" key="1">
    <source>
        <dbReference type="SAM" id="MobiDB-lite"/>
    </source>
</evidence>
<evidence type="ECO:0000313" key="3">
    <source>
        <dbReference type="Proteomes" id="UP001141327"/>
    </source>
</evidence>
<proteinExistence type="predicted"/>
<evidence type="ECO:0000313" key="2">
    <source>
        <dbReference type="EMBL" id="KAJ4462525.1"/>
    </source>
</evidence>
<dbReference type="SUPFAM" id="SSF52047">
    <property type="entry name" value="RNI-like"/>
    <property type="match status" value="1"/>
</dbReference>
<dbReference type="EMBL" id="JAPMOS010000002">
    <property type="protein sequence ID" value="KAJ4462525.1"/>
    <property type="molecule type" value="Genomic_DNA"/>
</dbReference>
<sequence>MLHFSETGTRTLPDLTEADDGWVDEAFGGHTQLAILDELPTYSESAVERILGHLPGLVDLTVLVGLPMSTRLLAALARSCPGLQVLRCSISEDCTDPDDLAVLAPLSGSLKRLNLRGWKFPSPAALAALVRSLSVVPVDPTGLPGPWLCHLEALSLAVGSDPFSARLFQLLAANQNTLHNLTLTLYMEKYTEEVAPLVAALRALPHLTRLRLTLPGARCSFSALLSPDLVDRLEHLHVWLSYTTSDRPVCLTSSRLQRLRLSVEKTRFTLVGLELHCPALMELDLTDFPGPLTSLQCPRLRSMKMLGQNMDWAAPMPDLEVVEPPWLSVNWEDPVWLLSGPALPRLRVLSGVRLTRPDLLARLCACGSLVRLEQLHLNATRLPNPLVLRLPGQLERLDLHIEMKNHGDPPPPLDLRVEASGLVSLSLAIDGNSLAASVSLQGTPATQPRTLSVDGCIQMASLLGLLTGHGARLRDFTSRRLPAVRREDWPRLMGAVWAAPTGQPHDERLRRAIPSVACLSPPAHTLLARVARRDQGGAGLPAAGADLGCRGPETGARETD</sequence>
<name>A0ABQ8V0D0_9EUKA</name>
<feature type="region of interest" description="Disordered" evidence="1">
    <location>
        <begin position="539"/>
        <end position="560"/>
    </location>
</feature>
<dbReference type="Gene3D" id="3.80.10.10">
    <property type="entry name" value="Ribonuclease Inhibitor"/>
    <property type="match status" value="2"/>
</dbReference>
<dbReference type="Proteomes" id="UP001141327">
    <property type="component" value="Unassembled WGS sequence"/>
</dbReference>
<protein>
    <submittedName>
        <fullName evidence="2">Uncharacterized protein</fullName>
    </submittedName>
</protein>
<keyword evidence="3" id="KW-1185">Reference proteome</keyword>
<comment type="caution">
    <text evidence="2">The sequence shown here is derived from an EMBL/GenBank/DDBJ whole genome shotgun (WGS) entry which is preliminary data.</text>
</comment>